<dbReference type="OrthoDB" id="1274115at2759"/>
<dbReference type="AlphaFoldDB" id="A0A9N9LXQ2"/>
<proteinExistence type="inferred from homology"/>
<dbReference type="Proteomes" id="UP000701801">
    <property type="component" value="Unassembled WGS sequence"/>
</dbReference>
<sequence>MSATKSLVWLITGSSSGFGKSLTLHALRAGHKVIATSRTPSGVPKPVEEVEELGGIYLQLDVTSPKEKLQKIVEEGVRQFGRIDVLINCAGIGILGALEDTRSQKSGTIVNISSGSGIDPRLSMGLHGASKFALEGLSQGLAKEVSCFGIRILIVQPGAFTTRMMNSVTLTEKRSKAYEGTDVGQWMAKFHPDSPEGKNFKAPHDVEKGAAAILEVVTGTGRGEGKLEHLRLLLSREVAEGTKKRVEGIMADREAFRDIWENTVHDGGVLKAYEDL</sequence>
<dbReference type="Pfam" id="PF00106">
    <property type="entry name" value="adh_short"/>
    <property type="match status" value="1"/>
</dbReference>
<dbReference type="InterPro" id="IPR051911">
    <property type="entry name" value="SDR_oxidoreductase"/>
</dbReference>
<protein>
    <recommendedName>
        <fullName evidence="6">NAD(P)-binding protein</fullName>
    </recommendedName>
</protein>
<gene>
    <name evidence="4" type="ORF">HYALB_00002915</name>
</gene>
<dbReference type="InterPro" id="IPR002347">
    <property type="entry name" value="SDR_fam"/>
</dbReference>
<comment type="similarity">
    <text evidence="1 3">Belongs to the short-chain dehydrogenases/reductases (SDR) family.</text>
</comment>
<keyword evidence="2" id="KW-0560">Oxidoreductase</keyword>
<dbReference type="PANTHER" id="PTHR43976:SF16">
    <property type="entry name" value="SHORT-CHAIN DEHYDROGENASE_REDUCTASE FAMILY PROTEIN"/>
    <property type="match status" value="1"/>
</dbReference>
<dbReference type="EMBL" id="CAJVRM010000695">
    <property type="protein sequence ID" value="CAG8982898.1"/>
    <property type="molecule type" value="Genomic_DNA"/>
</dbReference>
<keyword evidence="5" id="KW-1185">Reference proteome</keyword>
<dbReference type="SUPFAM" id="SSF51735">
    <property type="entry name" value="NAD(P)-binding Rossmann-fold domains"/>
    <property type="match status" value="1"/>
</dbReference>
<dbReference type="Gene3D" id="3.40.50.720">
    <property type="entry name" value="NAD(P)-binding Rossmann-like Domain"/>
    <property type="match status" value="2"/>
</dbReference>
<dbReference type="PANTHER" id="PTHR43976">
    <property type="entry name" value="SHORT CHAIN DEHYDROGENASE"/>
    <property type="match status" value="1"/>
</dbReference>
<evidence type="ECO:0000256" key="3">
    <source>
        <dbReference type="RuleBase" id="RU000363"/>
    </source>
</evidence>
<dbReference type="GO" id="GO:0016491">
    <property type="term" value="F:oxidoreductase activity"/>
    <property type="evidence" value="ECO:0007669"/>
    <property type="project" value="UniProtKB-KW"/>
</dbReference>
<dbReference type="PRINTS" id="PR00081">
    <property type="entry name" value="GDHRDH"/>
</dbReference>
<reference evidence="4" key="1">
    <citation type="submission" date="2021-07" db="EMBL/GenBank/DDBJ databases">
        <authorList>
            <person name="Durling M."/>
        </authorList>
    </citation>
    <scope>NUCLEOTIDE SEQUENCE</scope>
</reference>
<accession>A0A9N9LXQ2</accession>
<evidence type="ECO:0000313" key="5">
    <source>
        <dbReference type="Proteomes" id="UP000701801"/>
    </source>
</evidence>
<dbReference type="PRINTS" id="PR00080">
    <property type="entry name" value="SDRFAMILY"/>
</dbReference>
<organism evidence="4 5">
    <name type="scientific">Hymenoscyphus albidus</name>
    <dbReference type="NCBI Taxonomy" id="595503"/>
    <lineage>
        <taxon>Eukaryota</taxon>
        <taxon>Fungi</taxon>
        <taxon>Dikarya</taxon>
        <taxon>Ascomycota</taxon>
        <taxon>Pezizomycotina</taxon>
        <taxon>Leotiomycetes</taxon>
        <taxon>Helotiales</taxon>
        <taxon>Helotiaceae</taxon>
        <taxon>Hymenoscyphus</taxon>
    </lineage>
</organism>
<evidence type="ECO:0000256" key="1">
    <source>
        <dbReference type="ARBA" id="ARBA00006484"/>
    </source>
</evidence>
<evidence type="ECO:0000313" key="4">
    <source>
        <dbReference type="EMBL" id="CAG8982898.1"/>
    </source>
</evidence>
<comment type="caution">
    <text evidence="4">The sequence shown here is derived from an EMBL/GenBank/DDBJ whole genome shotgun (WGS) entry which is preliminary data.</text>
</comment>
<dbReference type="Pfam" id="PF13561">
    <property type="entry name" value="adh_short_C2"/>
    <property type="match status" value="1"/>
</dbReference>
<name>A0A9N9LXQ2_9HELO</name>
<evidence type="ECO:0008006" key="6">
    <source>
        <dbReference type="Google" id="ProtNLM"/>
    </source>
</evidence>
<dbReference type="InterPro" id="IPR036291">
    <property type="entry name" value="NAD(P)-bd_dom_sf"/>
</dbReference>
<evidence type="ECO:0000256" key="2">
    <source>
        <dbReference type="ARBA" id="ARBA00023002"/>
    </source>
</evidence>